<evidence type="ECO:0008006" key="3">
    <source>
        <dbReference type="Google" id="ProtNLM"/>
    </source>
</evidence>
<dbReference type="Proteomes" id="UP000663881">
    <property type="component" value="Unassembled WGS sequence"/>
</dbReference>
<organism evidence="1 2">
    <name type="scientific">Adineta steineri</name>
    <dbReference type="NCBI Taxonomy" id="433720"/>
    <lineage>
        <taxon>Eukaryota</taxon>
        <taxon>Metazoa</taxon>
        <taxon>Spiralia</taxon>
        <taxon>Gnathifera</taxon>
        <taxon>Rotifera</taxon>
        <taxon>Eurotatoria</taxon>
        <taxon>Bdelloidea</taxon>
        <taxon>Adinetida</taxon>
        <taxon>Adinetidae</taxon>
        <taxon>Adineta</taxon>
    </lineage>
</organism>
<evidence type="ECO:0000313" key="1">
    <source>
        <dbReference type="EMBL" id="CAF4188483.1"/>
    </source>
</evidence>
<dbReference type="AlphaFoldDB" id="A0A820ACR5"/>
<feature type="non-terminal residue" evidence="1">
    <location>
        <position position="1"/>
    </location>
</feature>
<protein>
    <recommendedName>
        <fullName evidence="3">FAD-binding domain-containing protein</fullName>
    </recommendedName>
</protein>
<accession>A0A820ACR5</accession>
<sequence>MEEECPQIVIIGGGPVGLFTAIQIKILVPQLNLVICE</sequence>
<proteinExistence type="predicted"/>
<evidence type="ECO:0000313" key="2">
    <source>
        <dbReference type="Proteomes" id="UP000663881"/>
    </source>
</evidence>
<dbReference type="EMBL" id="CAJOAY010008546">
    <property type="protein sequence ID" value="CAF4188483.1"/>
    <property type="molecule type" value="Genomic_DNA"/>
</dbReference>
<gene>
    <name evidence="1" type="ORF">OKA104_LOCUS40295</name>
</gene>
<reference evidence="1" key="1">
    <citation type="submission" date="2021-02" db="EMBL/GenBank/DDBJ databases">
        <authorList>
            <person name="Nowell W R."/>
        </authorList>
    </citation>
    <scope>NUCLEOTIDE SEQUENCE</scope>
</reference>
<comment type="caution">
    <text evidence="1">The sequence shown here is derived from an EMBL/GenBank/DDBJ whole genome shotgun (WGS) entry which is preliminary data.</text>
</comment>
<name>A0A820ACR5_9BILA</name>